<name>A0A327YZM4_9ACTN</name>
<keyword evidence="6" id="KW-0472">Membrane</keyword>
<protein>
    <submittedName>
        <fullName evidence="7">YVTN family beta-propeller protein</fullName>
    </submittedName>
</protein>
<evidence type="ECO:0000256" key="4">
    <source>
        <dbReference type="ARBA" id="ARBA00023016"/>
    </source>
</evidence>
<dbReference type="InterPro" id="IPR011659">
    <property type="entry name" value="WD40"/>
</dbReference>
<dbReference type="NCBIfam" id="TIGR02276">
    <property type="entry name" value="beta_rpt_yvtn"/>
    <property type="match status" value="2"/>
</dbReference>
<evidence type="ECO:0000256" key="6">
    <source>
        <dbReference type="SAM" id="Phobius"/>
    </source>
</evidence>
<dbReference type="InterPro" id="IPR011964">
    <property type="entry name" value="YVTN_b-propeller_repeat"/>
</dbReference>
<keyword evidence="6" id="KW-1133">Transmembrane helix</keyword>
<dbReference type="PROSITE" id="PS01036">
    <property type="entry name" value="HSP70_3"/>
    <property type="match status" value="1"/>
</dbReference>
<dbReference type="InterPro" id="IPR013126">
    <property type="entry name" value="Hsp_70_fam"/>
</dbReference>
<keyword evidence="6" id="KW-0812">Transmembrane</keyword>
<keyword evidence="8" id="KW-1185">Reference proteome</keyword>
<dbReference type="InterPro" id="IPR018181">
    <property type="entry name" value="Heat_shock_70_CS"/>
</dbReference>
<keyword evidence="4" id="KW-0346">Stress response</keyword>
<sequence>MGYNLGVDLGTTFVAAAIARDGRPEMCTLGSQTMVSPAVVYFTEESRLAFGDAAERRALSQPDRVERAFKRRLGDPTPVVLGGVPHAVTALMAAQLRDVLDTVSRVEGEMPERVALTYPATWGPYRRELFEEVPRLAGLHDHVALTEPEAAAAFYGASRLLGEGDTLAVYDLGGGTFDATVLRKRGGAVEVVGDPDGMERLGGIDFDEAILQWIDYRNGGALSDLDLSQPGAAAAMARLRQECVHAKEALSADIETSIPVLLPHRQFVAHLTRAEFEGLIRAPVESTIGTLIRAVHTARLDVGQLSGVLLVGGSSRIPLIERMVAAETGRPTVTDAHPKYAVALGAAVVAGLRPASAMPPPLVVAPSEPVAEPTAVDAPIVLPRRRRIAAILAIVAAVLLLAGAAVHLAGRDNGQPTNAIAPSLVPSTAAPTASVPTASAVAAVAVARAPAVAVPSIGRSIALGRAPDYVAVAPDGRRLYIASGEQTVSVLDVATGTVTSEIPTPGPARFVSFSPDGRYAYVSLWDERDGEVHAVSVVDTDDNTIKKTFPVRTRPYLAAVTPDGNWLYVPNHDGHTVTVIDARRLVQVAEITVPPEPHYVSFSVDGTRAYVADHESNNISVVDTATRRVLTNIDVGHSPHAVEQNPHRPLLMNVNWDDGTVCVIDTTDDTVRRTISVGTQPLALRWSADGRYAYVVNSGSDNVSVIRADTMQVTATLPTGDAPTSIAVLPDGSRGYISNSKAKTLTVLNLTR</sequence>
<dbReference type="InterPro" id="IPR015943">
    <property type="entry name" value="WD40/YVTN_repeat-like_dom_sf"/>
</dbReference>
<dbReference type="InterPro" id="IPR011048">
    <property type="entry name" value="Haem_d1_sf"/>
</dbReference>
<evidence type="ECO:0000256" key="5">
    <source>
        <dbReference type="ARBA" id="ARBA00023186"/>
    </source>
</evidence>
<dbReference type="Gene3D" id="3.90.640.10">
    <property type="entry name" value="Actin, Chain A, domain 4"/>
    <property type="match status" value="1"/>
</dbReference>
<keyword evidence="3" id="KW-0067">ATP-binding</keyword>
<dbReference type="PRINTS" id="PR00301">
    <property type="entry name" value="HEATSHOCK70"/>
</dbReference>
<dbReference type="AlphaFoldDB" id="A0A327YZM4"/>
<dbReference type="PROSITE" id="PS00329">
    <property type="entry name" value="HSP70_2"/>
    <property type="match status" value="1"/>
</dbReference>
<evidence type="ECO:0000313" key="8">
    <source>
        <dbReference type="Proteomes" id="UP000249341"/>
    </source>
</evidence>
<dbReference type="Gene3D" id="2.130.10.10">
    <property type="entry name" value="YVTN repeat-like/Quinoprotein amine dehydrogenase"/>
    <property type="match status" value="3"/>
</dbReference>
<keyword evidence="5" id="KW-0143">Chaperone</keyword>
<proteinExistence type="inferred from homology"/>
<dbReference type="Proteomes" id="UP000249341">
    <property type="component" value="Unassembled WGS sequence"/>
</dbReference>
<gene>
    <name evidence="7" type="ORF">B0I29_12433</name>
</gene>
<dbReference type="GO" id="GO:0140662">
    <property type="term" value="F:ATP-dependent protein folding chaperone"/>
    <property type="evidence" value="ECO:0007669"/>
    <property type="project" value="InterPro"/>
</dbReference>
<organism evidence="7 8">
    <name type="scientific">Actinoplanes lutulentus</name>
    <dbReference type="NCBI Taxonomy" id="1287878"/>
    <lineage>
        <taxon>Bacteria</taxon>
        <taxon>Bacillati</taxon>
        <taxon>Actinomycetota</taxon>
        <taxon>Actinomycetes</taxon>
        <taxon>Micromonosporales</taxon>
        <taxon>Micromonosporaceae</taxon>
        <taxon>Actinoplanes</taxon>
    </lineage>
</organism>
<dbReference type="SUPFAM" id="SSF53067">
    <property type="entry name" value="Actin-like ATPase domain"/>
    <property type="match status" value="2"/>
</dbReference>
<evidence type="ECO:0000256" key="3">
    <source>
        <dbReference type="ARBA" id="ARBA00022840"/>
    </source>
</evidence>
<dbReference type="Pfam" id="PF00012">
    <property type="entry name" value="HSP70"/>
    <property type="match status" value="2"/>
</dbReference>
<evidence type="ECO:0000256" key="1">
    <source>
        <dbReference type="ARBA" id="ARBA00007381"/>
    </source>
</evidence>
<dbReference type="InterPro" id="IPR043129">
    <property type="entry name" value="ATPase_NBD"/>
</dbReference>
<dbReference type="SUPFAM" id="SSF51004">
    <property type="entry name" value="C-terminal (heme d1) domain of cytochrome cd1-nitrite reductase"/>
    <property type="match status" value="1"/>
</dbReference>
<dbReference type="RefSeq" id="WP_181558196.1">
    <property type="nucleotide sequence ID" value="NZ_JACHWI010000004.1"/>
</dbReference>
<feature type="transmembrane region" description="Helical" evidence="6">
    <location>
        <begin position="388"/>
        <end position="410"/>
    </location>
</feature>
<evidence type="ECO:0000256" key="2">
    <source>
        <dbReference type="ARBA" id="ARBA00022741"/>
    </source>
</evidence>
<dbReference type="PANTHER" id="PTHR47197:SF3">
    <property type="entry name" value="DIHYDRO-HEME D1 DEHYDROGENASE"/>
    <property type="match status" value="1"/>
</dbReference>
<dbReference type="PANTHER" id="PTHR47197">
    <property type="entry name" value="PROTEIN NIRF"/>
    <property type="match status" value="1"/>
</dbReference>
<comment type="similarity">
    <text evidence="1">Belongs to the heat shock protein 70 family.</text>
</comment>
<comment type="caution">
    <text evidence="7">The sequence shown here is derived from an EMBL/GenBank/DDBJ whole genome shotgun (WGS) entry which is preliminary data.</text>
</comment>
<dbReference type="Pfam" id="PF07676">
    <property type="entry name" value="PD40"/>
    <property type="match status" value="1"/>
</dbReference>
<keyword evidence="2" id="KW-0547">Nucleotide-binding</keyword>
<reference evidence="7 8" key="1">
    <citation type="submission" date="2018-06" db="EMBL/GenBank/DDBJ databases">
        <title>Genomic Encyclopedia of Type Strains, Phase III (KMG-III): the genomes of soil and plant-associated and newly described type strains.</title>
        <authorList>
            <person name="Whitman W."/>
        </authorList>
    </citation>
    <scope>NUCLEOTIDE SEQUENCE [LARGE SCALE GENOMIC DNA]</scope>
    <source>
        <strain evidence="7 8">CGMCC 4.7090</strain>
    </source>
</reference>
<dbReference type="Gene3D" id="3.30.420.40">
    <property type="match status" value="2"/>
</dbReference>
<evidence type="ECO:0000313" key="7">
    <source>
        <dbReference type="EMBL" id="RAK27146.1"/>
    </source>
</evidence>
<accession>A0A327YZM4</accession>
<dbReference type="InterPro" id="IPR051200">
    <property type="entry name" value="Host-pathogen_enzymatic-act"/>
</dbReference>
<dbReference type="GO" id="GO:0005524">
    <property type="term" value="F:ATP binding"/>
    <property type="evidence" value="ECO:0007669"/>
    <property type="project" value="UniProtKB-KW"/>
</dbReference>
<dbReference type="EMBL" id="QLMJ01000024">
    <property type="protein sequence ID" value="RAK27146.1"/>
    <property type="molecule type" value="Genomic_DNA"/>
</dbReference>